<evidence type="ECO:0000313" key="1">
    <source>
        <dbReference type="EMBL" id="BCR94003.1"/>
    </source>
</evidence>
<reference evidence="1" key="2">
    <citation type="submission" date="2021-02" db="EMBL/GenBank/DDBJ databases">
        <title>Aspergillus luchuensis mut. kawachii IFO 4304 genome sequence.</title>
        <authorList>
            <person name="Mori K."/>
            <person name="Kadooka C."/>
            <person name="Goto M."/>
            <person name="Futagami T."/>
        </authorList>
    </citation>
    <scope>NUCLEOTIDE SEQUENCE</scope>
    <source>
        <strain evidence="1">IFO 4308</strain>
    </source>
</reference>
<dbReference type="EMBL" id="AP024425">
    <property type="protein sequence ID" value="BCR94003.1"/>
    <property type="molecule type" value="Genomic_DNA"/>
</dbReference>
<proteinExistence type="predicted"/>
<dbReference type="GeneID" id="64955328"/>
<keyword evidence="2" id="KW-1185">Reference proteome</keyword>
<dbReference type="Proteomes" id="UP000661280">
    <property type="component" value="Chromosome 1"/>
</dbReference>
<dbReference type="RefSeq" id="XP_041537769.1">
    <property type="nucleotide sequence ID" value="XM_041681333.1"/>
</dbReference>
<name>A0A7R7W080_ASPKA</name>
<gene>
    <name evidence="1" type="ORF">AKAW2_11049A</name>
</gene>
<sequence length="105" mass="11284">MNGARGRPPDGNTLPTGDAVSVVFCRYGWAEWDVSSSSTNIIGFYPARVWGWMDGWMNGYALFGSGLSLSFGLGWELSAGGIDRDPVGMTVNPIPIILLLLLSTE</sequence>
<dbReference type="AlphaFoldDB" id="A0A7R7W080"/>
<evidence type="ECO:0000313" key="2">
    <source>
        <dbReference type="Proteomes" id="UP000661280"/>
    </source>
</evidence>
<accession>A0A7R7W080</accession>
<organism evidence="1 2">
    <name type="scientific">Aspergillus kawachii</name>
    <name type="common">White koji mold</name>
    <name type="synonym">Aspergillus awamori var. kawachi</name>
    <dbReference type="NCBI Taxonomy" id="1069201"/>
    <lineage>
        <taxon>Eukaryota</taxon>
        <taxon>Fungi</taxon>
        <taxon>Dikarya</taxon>
        <taxon>Ascomycota</taxon>
        <taxon>Pezizomycotina</taxon>
        <taxon>Eurotiomycetes</taxon>
        <taxon>Eurotiomycetidae</taxon>
        <taxon>Eurotiales</taxon>
        <taxon>Aspergillaceae</taxon>
        <taxon>Aspergillus</taxon>
        <taxon>Aspergillus subgen. Circumdati</taxon>
    </lineage>
</organism>
<dbReference type="KEGG" id="aluc:AKAW2_11049A"/>
<reference evidence="1" key="1">
    <citation type="submission" date="2021-01" db="EMBL/GenBank/DDBJ databases">
        <authorList>
            <consortium name="Aspergillus luchuensis mut. kawachii IFO 4304 genome sequencing consortium"/>
            <person name="Kazuki M."/>
            <person name="Futagami T."/>
        </authorList>
    </citation>
    <scope>NUCLEOTIDE SEQUENCE</scope>
    <source>
        <strain evidence="1">IFO 4308</strain>
    </source>
</reference>
<protein>
    <submittedName>
        <fullName evidence="1">Uncharacterized protein</fullName>
    </submittedName>
</protein>